<protein>
    <submittedName>
        <fullName evidence="2">Alpha/beta hydrolase family-domain-containing protein</fullName>
    </submittedName>
</protein>
<feature type="domain" description="AB hydrolase-1" evidence="1">
    <location>
        <begin position="50"/>
        <end position="305"/>
    </location>
</feature>
<dbReference type="InterPro" id="IPR029058">
    <property type="entry name" value="AB_hydrolase_fold"/>
</dbReference>
<evidence type="ECO:0000313" key="3">
    <source>
        <dbReference type="Proteomes" id="UP001489902"/>
    </source>
</evidence>
<dbReference type="Pfam" id="PF12697">
    <property type="entry name" value="Abhydrolase_6"/>
    <property type="match status" value="1"/>
</dbReference>
<dbReference type="InterPro" id="IPR000073">
    <property type="entry name" value="AB_hydrolase_1"/>
</dbReference>
<dbReference type="PANTHER" id="PTHR43194">
    <property type="entry name" value="HYDROLASE ALPHA/BETA FOLD FAMILY"/>
    <property type="match status" value="1"/>
</dbReference>
<organism evidence="2 3">
    <name type="scientific">Fusarium acuminatum</name>
    <dbReference type="NCBI Taxonomy" id="5515"/>
    <lineage>
        <taxon>Eukaryota</taxon>
        <taxon>Fungi</taxon>
        <taxon>Dikarya</taxon>
        <taxon>Ascomycota</taxon>
        <taxon>Pezizomycotina</taxon>
        <taxon>Sordariomycetes</taxon>
        <taxon>Hypocreomycetidae</taxon>
        <taxon>Hypocreales</taxon>
        <taxon>Nectriaceae</taxon>
        <taxon>Fusarium</taxon>
        <taxon>Fusarium tricinctum species complex</taxon>
    </lineage>
</organism>
<dbReference type="EMBL" id="CP151260">
    <property type="protein sequence ID" value="WZH41934.1"/>
    <property type="molecule type" value="Genomic_DNA"/>
</dbReference>
<dbReference type="PANTHER" id="PTHR43194:SF2">
    <property type="entry name" value="PEROXISOMAL MEMBRANE PROTEIN LPX1"/>
    <property type="match status" value="1"/>
</dbReference>
<reference evidence="2 3" key="1">
    <citation type="submission" date="2024-04" db="EMBL/GenBank/DDBJ databases">
        <title>Complete genome sequence of Fusarium acuminatum.</title>
        <authorList>
            <person name="Lan B."/>
        </authorList>
    </citation>
    <scope>NUCLEOTIDE SEQUENCE [LARGE SCALE GENOMIC DNA]</scope>
    <source>
        <strain evidence="2">1A</strain>
    </source>
</reference>
<evidence type="ECO:0000259" key="1">
    <source>
        <dbReference type="Pfam" id="PF12697"/>
    </source>
</evidence>
<dbReference type="InterPro" id="IPR050228">
    <property type="entry name" value="Carboxylesterase_BioH"/>
</dbReference>
<accession>A0ABZ2WMR1</accession>
<gene>
    <name evidence="2" type="ORF">QYS62_002895</name>
</gene>
<keyword evidence="2" id="KW-0378">Hydrolase</keyword>
<keyword evidence="3" id="KW-1185">Reference proteome</keyword>
<proteinExistence type="predicted"/>
<dbReference type="GO" id="GO:0016787">
    <property type="term" value="F:hydrolase activity"/>
    <property type="evidence" value="ECO:0007669"/>
    <property type="project" value="UniProtKB-KW"/>
</dbReference>
<dbReference type="Gene3D" id="3.40.50.1820">
    <property type="entry name" value="alpha/beta hydrolase"/>
    <property type="match status" value="1"/>
</dbReference>
<dbReference type="Proteomes" id="UP001489902">
    <property type="component" value="Chromosome 1"/>
</dbReference>
<sequence length="356" mass="40820">MLARSGMELYEPLWDELYERAKQKNIRIRSIWIADVWNQGQSGVANENLLGNDSSWYDHARDLMHLINQNQRDMPHPIVGIGHSMGGSQLAQLALWHPRLLSSLVLIDPILQIPNPSISLAGLSTKRRDIWPSRDGAAAKFKQSKFFQAWDPRVLDLWIEHGLRKVPTELYPAEKDSLSDERVTLTTSKHQELFSFVRPTYLSRDWEHSNDQDPEQNLDCPNYPFHRPEPPRIFRQLSELQPSLLYIFGKQSDFSTPSQRQEKMQITGTGVGGNGGSASGRVQEAVLDCGHLVPMEKVSECADAVASFLDKDMDRWRAEQDAFKKHREGMSRRQQITIDEEWEEKVKLGQSYSKTV</sequence>
<evidence type="ECO:0000313" key="2">
    <source>
        <dbReference type="EMBL" id="WZH41934.1"/>
    </source>
</evidence>
<name>A0ABZ2WMR1_9HYPO</name>
<dbReference type="SUPFAM" id="SSF53474">
    <property type="entry name" value="alpha/beta-Hydrolases"/>
    <property type="match status" value="1"/>
</dbReference>